<organism evidence="2 3">
    <name type="scientific">Dillenia turbinata</name>
    <dbReference type="NCBI Taxonomy" id="194707"/>
    <lineage>
        <taxon>Eukaryota</taxon>
        <taxon>Viridiplantae</taxon>
        <taxon>Streptophyta</taxon>
        <taxon>Embryophyta</taxon>
        <taxon>Tracheophyta</taxon>
        <taxon>Spermatophyta</taxon>
        <taxon>Magnoliopsida</taxon>
        <taxon>eudicotyledons</taxon>
        <taxon>Gunneridae</taxon>
        <taxon>Pentapetalae</taxon>
        <taxon>Dilleniales</taxon>
        <taxon>Dilleniaceae</taxon>
        <taxon>Dillenia</taxon>
    </lineage>
</organism>
<dbReference type="PANTHER" id="PTHR30540">
    <property type="entry name" value="OSMOTIC STRESS POTASSIUM TRANSPORTER"/>
    <property type="match status" value="1"/>
</dbReference>
<evidence type="ECO:0000313" key="3">
    <source>
        <dbReference type="Proteomes" id="UP001370490"/>
    </source>
</evidence>
<reference evidence="2 3" key="1">
    <citation type="submission" date="2023-12" db="EMBL/GenBank/DDBJ databases">
        <title>A high-quality genome assembly for Dillenia turbinata (Dilleniales).</title>
        <authorList>
            <person name="Chanderbali A."/>
        </authorList>
    </citation>
    <scope>NUCLEOTIDE SEQUENCE [LARGE SCALE GENOMIC DNA]</scope>
    <source>
        <strain evidence="2">LSX21</strain>
        <tissue evidence="2">Leaf</tissue>
    </source>
</reference>
<sequence length="184" mass="20069">MFTEAHFPNDGNNEGAIFALYSFLCSHAKLSLPPNYQAADEKLSADIGQGRNINKLPSFKLKRILDKHKKSRMTSLVIVLFGAGMVTVIGALAPPITSNCAFCIRESIFYCIQHCPNGYCFVVVLSSVKSLQVHDMQLMKVSTSSSQVPISMQCNVLVARGVEGNLIKLSSALAWSSLSNAERL</sequence>
<dbReference type="GO" id="GO:0016020">
    <property type="term" value="C:membrane"/>
    <property type="evidence" value="ECO:0007669"/>
    <property type="project" value="InterPro"/>
</dbReference>
<keyword evidence="1" id="KW-1133">Transmembrane helix</keyword>
<proteinExistence type="predicted"/>
<gene>
    <name evidence="2" type="ORF">RJ641_035611</name>
</gene>
<keyword evidence="1" id="KW-0812">Transmembrane</keyword>
<dbReference type="PANTHER" id="PTHR30540:SF108">
    <property type="entry name" value="POTASSIUM TRANSPORTER 3"/>
    <property type="match status" value="1"/>
</dbReference>
<name>A0AAN8VTB8_9MAGN</name>
<dbReference type="InterPro" id="IPR003855">
    <property type="entry name" value="K+_transporter"/>
</dbReference>
<dbReference type="EMBL" id="JBAMMX010000008">
    <property type="protein sequence ID" value="KAK6935456.1"/>
    <property type="molecule type" value="Genomic_DNA"/>
</dbReference>
<accession>A0AAN8VTB8</accession>
<evidence type="ECO:0000256" key="1">
    <source>
        <dbReference type="SAM" id="Phobius"/>
    </source>
</evidence>
<keyword evidence="1" id="KW-0472">Membrane</keyword>
<evidence type="ECO:0000313" key="2">
    <source>
        <dbReference type="EMBL" id="KAK6935456.1"/>
    </source>
</evidence>
<feature type="transmembrane region" description="Helical" evidence="1">
    <location>
        <begin position="73"/>
        <end position="93"/>
    </location>
</feature>
<protein>
    <submittedName>
        <fullName evidence="2">Uncharacterized protein</fullName>
    </submittedName>
</protein>
<dbReference type="Proteomes" id="UP001370490">
    <property type="component" value="Unassembled WGS sequence"/>
</dbReference>
<keyword evidence="3" id="KW-1185">Reference proteome</keyword>
<comment type="caution">
    <text evidence="2">The sequence shown here is derived from an EMBL/GenBank/DDBJ whole genome shotgun (WGS) entry which is preliminary data.</text>
</comment>
<dbReference type="AlphaFoldDB" id="A0AAN8VTB8"/>
<dbReference type="GO" id="GO:0015079">
    <property type="term" value="F:potassium ion transmembrane transporter activity"/>
    <property type="evidence" value="ECO:0007669"/>
    <property type="project" value="InterPro"/>
</dbReference>